<protein>
    <submittedName>
        <fullName evidence="1">Uncharacterized protein</fullName>
    </submittedName>
</protein>
<proteinExistence type="predicted"/>
<reference evidence="1 2" key="1">
    <citation type="journal article" date="2015" name="Nature">
        <title>rRNA introns, odd ribosomes, and small enigmatic genomes across a large radiation of phyla.</title>
        <authorList>
            <person name="Brown C.T."/>
            <person name="Hug L.A."/>
            <person name="Thomas B.C."/>
            <person name="Sharon I."/>
            <person name="Castelle C.J."/>
            <person name="Singh A."/>
            <person name="Wilkins M.J."/>
            <person name="Williams K.H."/>
            <person name="Banfield J.F."/>
        </authorList>
    </citation>
    <scope>NUCLEOTIDE SEQUENCE [LARGE SCALE GENOMIC DNA]</scope>
</reference>
<name>A0A0G0Z6R8_9BACT</name>
<sequence>MDIDNKKFKELIEKIEKIKKSGEIDLSTEEDLSLAVMNLISLEEHFFFTGAKTGKDHYFDLLVQVREVRKELLKKLIGKHEGETWCVSKHLLGATMRLMEVGTKLYADGKKGEAKKVYGKAHEIYNLFWGLRLKLINISEIKKTAASEKPWTLKDIVDKLVDCCDE</sequence>
<evidence type="ECO:0000313" key="2">
    <source>
        <dbReference type="Proteomes" id="UP000033986"/>
    </source>
</evidence>
<dbReference type="Proteomes" id="UP000033986">
    <property type="component" value="Unassembled WGS sequence"/>
</dbReference>
<accession>A0A0G0Z6R8</accession>
<gene>
    <name evidence="1" type="ORF">UV07_C0009G0008</name>
</gene>
<dbReference type="AlphaFoldDB" id="A0A0G0Z6R8"/>
<dbReference type="EMBL" id="LCDB01000009">
    <property type="protein sequence ID" value="KKS44349.1"/>
    <property type="molecule type" value="Genomic_DNA"/>
</dbReference>
<evidence type="ECO:0000313" key="1">
    <source>
        <dbReference type="EMBL" id="KKS44349.1"/>
    </source>
</evidence>
<comment type="caution">
    <text evidence="1">The sequence shown here is derived from an EMBL/GenBank/DDBJ whole genome shotgun (WGS) entry which is preliminary data.</text>
</comment>
<organism evidence="1 2">
    <name type="scientific">Candidatus Azambacteria bacterium GW2011_GWB1_42_17</name>
    <dbReference type="NCBI Taxonomy" id="1618615"/>
    <lineage>
        <taxon>Bacteria</taxon>
        <taxon>Candidatus Azamiibacteriota</taxon>
    </lineage>
</organism>